<reference evidence="1 2" key="1">
    <citation type="submission" date="2019-02" db="EMBL/GenBank/DDBJ databases">
        <title>Genome sequencing of the rare red list fungi Dentipellis fragilis.</title>
        <authorList>
            <person name="Buettner E."/>
            <person name="Kellner H."/>
        </authorList>
    </citation>
    <scope>NUCLEOTIDE SEQUENCE [LARGE SCALE GENOMIC DNA]</scope>
    <source>
        <strain evidence="1 2">DSM 105465</strain>
    </source>
</reference>
<keyword evidence="2" id="KW-1185">Reference proteome</keyword>
<name>A0A4Y9XLH5_9AGAM</name>
<sequence length="128" mass="13632">MHCQTLSLWQILIANRKITTPHRIGLYIPVFYCSPAAASIFSTGSRITEQGVGPFRYDCKVGAASTQASTRCPSSSVTASATWAMMVIPAGAAPGIRADCKSRIDRGHEKSDWIVSATIEGAPDSTAE</sequence>
<gene>
    <name evidence="1" type="ORF">EVG20_g11260</name>
</gene>
<evidence type="ECO:0000313" key="2">
    <source>
        <dbReference type="Proteomes" id="UP000298327"/>
    </source>
</evidence>
<proteinExistence type="predicted"/>
<protein>
    <submittedName>
        <fullName evidence="1">Uncharacterized protein</fullName>
    </submittedName>
</protein>
<comment type="caution">
    <text evidence="1">The sequence shown here is derived from an EMBL/GenBank/DDBJ whole genome shotgun (WGS) entry which is preliminary data.</text>
</comment>
<dbReference type="EMBL" id="SEOQ01001662">
    <property type="protein sequence ID" value="TFY50915.1"/>
    <property type="molecule type" value="Genomic_DNA"/>
</dbReference>
<dbReference type="AlphaFoldDB" id="A0A4Y9XLH5"/>
<organism evidence="1 2">
    <name type="scientific">Dentipellis fragilis</name>
    <dbReference type="NCBI Taxonomy" id="205917"/>
    <lineage>
        <taxon>Eukaryota</taxon>
        <taxon>Fungi</taxon>
        <taxon>Dikarya</taxon>
        <taxon>Basidiomycota</taxon>
        <taxon>Agaricomycotina</taxon>
        <taxon>Agaricomycetes</taxon>
        <taxon>Russulales</taxon>
        <taxon>Hericiaceae</taxon>
        <taxon>Dentipellis</taxon>
    </lineage>
</organism>
<evidence type="ECO:0000313" key="1">
    <source>
        <dbReference type="EMBL" id="TFY50915.1"/>
    </source>
</evidence>
<accession>A0A4Y9XLH5</accession>
<dbReference type="Proteomes" id="UP000298327">
    <property type="component" value="Unassembled WGS sequence"/>
</dbReference>